<dbReference type="SUPFAM" id="SSF56672">
    <property type="entry name" value="DNA/RNA polymerases"/>
    <property type="match status" value="1"/>
</dbReference>
<feature type="domain" description="Reverse transcriptase/retrotransposon-derived protein RNase H-like" evidence="1">
    <location>
        <begin position="1"/>
        <end position="86"/>
    </location>
</feature>
<dbReference type="PANTHER" id="PTHR34072:SF52">
    <property type="entry name" value="RIBONUCLEASE H"/>
    <property type="match status" value="1"/>
</dbReference>
<protein>
    <submittedName>
        <fullName evidence="3">RT_RNaseH_2 domain-containing protein</fullName>
    </submittedName>
</protein>
<dbReference type="InterPro" id="IPR043502">
    <property type="entry name" value="DNA/RNA_pol_sf"/>
</dbReference>
<sequence>MEELKKRLSSAPILAAPRLNEPFVIETDASKEAAGAVLLQSDVEGKLRPVAYASRRMNIHERRTLDSSDDAEPIITHVNKLKPYFDDGVPPLRPIPTAAIN</sequence>
<dbReference type="PANTHER" id="PTHR34072">
    <property type="entry name" value="ENZYMATIC POLYPROTEIN-RELATED"/>
    <property type="match status" value="1"/>
</dbReference>
<dbReference type="Proteomes" id="UP000492821">
    <property type="component" value="Unassembled WGS sequence"/>
</dbReference>
<keyword evidence="2" id="KW-1185">Reference proteome</keyword>
<reference evidence="3" key="2">
    <citation type="submission" date="2020-10" db="UniProtKB">
        <authorList>
            <consortium name="WormBaseParasite"/>
        </authorList>
    </citation>
    <scope>IDENTIFICATION</scope>
</reference>
<evidence type="ECO:0000259" key="1">
    <source>
        <dbReference type="Pfam" id="PF17919"/>
    </source>
</evidence>
<evidence type="ECO:0000313" key="3">
    <source>
        <dbReference type="WBParaSite" id="Pan_g763.t1"/>
    </source>
</evidence>
<dbReference type="Gene3D" id="3.10.20.370">
    <property type="match status" value="1"/>
</dbReference>
<dbReference type="AlphaFoldDB" id="A0A7E4W5I0"/>
<dbReference type="InterPro" id="IPR041577">
    <property type="entry name" value="RT_RNaseH_2"/>
</dbReference>
<accession>A0A7E4W5I0</accession>
<dbReference type="Pfam" id="PF17919">
    <property type="entry name" value="RT_RNaseH_2"/>
    <property type="match status" value="1"/>
</dbReference>
<proteinExistence type="predicted"/>
<evidence type="ECO:0000313" key="2">
    <source>
        <dbReference type="Proteomes" id="UP000492821"/>
    </source>
</evidence>
<name>A0A7E4W5I0_PANRE</name>
<dbReference type="WBParaSite" id="Pan_g763.t1">
    <property type="protein sequence ID" value="Pan_g763.t1"/>
    <property type="gene ID" value="Pan_g763"/>
</dbReference>
<reference evidence="2" key="1">
    <citation type="journal article" date="2013" name="Genetics">
        <title>The draft genome and transcriptome of Panagrellus redivivus are shaped by the harsh demands of a free-living lifestyle.</title>
        <authorList>
            <person name="Srinivasan J."/>
            <person name="Dillman A.R."/>
            <person name="Macchietto M.G."/>
            <person name="Heikkinen L."/>
            <person name="Lakso M."/>
            <person name="Fracchia K.M."/>
            <person name="Antoshechkin I."/>
            <person name="Mortazavi A."/>
            <person name="Wong G."/>
            <person name="Sternberg P.W."/>
        </authorList>
    </citation>
    <scope>NUCLEOTIDE SEQUENCE [LARGE SCALE GENOMIC DNA]</scope>
    <source>
        <strain evidence="2">MT8872</strain>
    </source>
</reference>
<organism evidence="2 3">
    <name type="scientific">Panagrellus redivivus</name>
    <name type="common">Microworm</name>
    <dbReference type="NCBI Taxonomy" id="6233"/>
    <lineage>
        <taxon>Eukaryota</taxon>
        <taxon>Metazoa</taxon>
        <taxon>Ecdysozoa</taxon>
        <taxon>Nematoda</taxon>
        <taxon>Chromadorea</taxon>
        <taxon>Rhabditida</taxon>
        <taxon>Tylenchina</taxon>
        <taxon>Panagrolaimomorpha</taxon>
        <taxon>Panagrolaimoidea</taxon>
        <taxon>Panagrolaimidae</taxon>
        <taxon>Panagrellus</taxon>
    </lineage>
</organism>